<protein>
    <submittedName>
        <fullName evidence="4">TetR/AcrR family transcriptional regulator</fullName>
    </submittedName>
</protein>
<dbReference type="PRINTS" id="PR00455">
    <property type="entry name" value="HTHTETR"/>
</dbReference>
<dbReference type="Gene3D" id="1.10.357.10">
    <property type="entry name" value="Tetracycline Repressor, domain 2"/>
    <property type="match status" value="1"/>
</dbReference>
<feature type="DNA-binding region" description="H-T-H motif" evidence="2">
    <location>
        <begin position="31"/>
        <end position="50"/>
    </location>
</feature>
<evidence type="ECO:0000313" key="4">
    <source>
        <dbReference type="EMBL" id="MEB3967065.1"/>
    </source>
</evidence>
<feature type="domain" description="HTH tetR-type" evidence="3">
    <location>
        <begin position="8"/>
        <end position="68"/>
    </location>
</feature>
<reference evidence="4 5" key="1">
    <citation type="submission" date="2022-10" db="EMBL/GenBank/DDBJ databases">
        <authorList>
            <person name="Xie J."/>
            <person name="Shen N."/>
        </authorList>
    </citation>
    <scope>NUCLEOTIDE SEQUENCE [LARGE SCALE GENOMIC DNA]</scope>
    <source>
        <strain evidence="4 5">DSM 41681</strain>
    </source>
</reference>
<dbReference type="Pfam" id="PF17926">
    <property type="entry name" value="TetR_C_21"/>
    <property type="match status" value="1"/>
</dbReference>
<dbReference type="InterPro" id="IPR036271">
    <property type="entry name" value="Tet_transcr_reg_TetR-rel_C_sf"/>
</dbReference>
<dbReference type="SUPFAM" id="SSF48498">
    <property type="entry name" value="Tetracyclin repressor-like, C-terminal domain"/>
    <property type="match status" value="1"/>
</dbReference>
<sequence length="203" mass="22795">MTPTAKSQQTREKLLEAAQAEFSEFGLAGARVDRIAERSGVNKQRIYAYFGNKEMLFSAVMAKVYQHMGSMVPIPTTEEGLRSYVGDVFDYHRTHGDLVSLLAWEGLHYRDQPIPDEKERETYYVRKTVALSMALGIDDPTEAARILLELVGLSSWPFIVPQQRRLMLGPGHDTEASWSLLRASIIRHGEAIIDSVIGERSAV</sequence>
<dbReference type="PANTHER" id="PTHR30328">
    <property type="entry name" value="TRANSCRIPTIONAL REPRESSOR"/>
    <property type="match status" value="1"/>
</dbReference>
<dbReference type="InterPro" id="IPR050109">
    <property type="entry name" value="HTH-type_TetR-like_transc_reg"/>
</dbReference>
<comment type="caution">
    <text evidence="4">The sequence shown here is derived from an EMBL/GenBank/DDBJ whole genome shotgun (WGS) entry which is preliminary data.</text>
</comment>
<dbReference type="InterPro" id="IPR041467">
    <property type="entry name" value="Sco4008_C"/>
</dbReference>
<evidence type="ECO:0000256" key="2">
    <source>
        <dbReference type="PROSITE-ProRule" id="PRU00335"/>
    </source>
</evidence>
<keyword evidence="1 2" id="KW-0238">DNA-binding</keyword>
<proteinExistence type="predicted"/>
<dbReference type="EMBL" id="JAOZYB010000374">
    <property type="protein sequence ID" value="MEB3967065.1"/>
    <property type="molecule type" value="Genomic_DNA"/>
</dbReference>
<evidence type="ECO:0000259" key="3">
    <source>
        <dbReference type="PROSITE" id="PS50977"/>
    </source>
</evidence>
<evidence type="ECO:0000313" key="5">
    <source>
        <dbReference type="Proteomes" id="UP001352223"/>
    </source>
</evidence>
<dbReference type="PANTHER" id="PTHR30328:SF54">
    <property type="entry name" value="HTH-TYPE TRANSCRIPTIONAL REPRESSOR SCO4008"/>
    <property type="match status" value="1"/>
</dbReference>
<organism evidence="4 5">
    <name type="scientific">Streptomyces kunmingensis</name>
    <dbReference type="NCBI Taxonomy" id="68225"/>
    <lineage>
        <taxon>Bacteria</taxon>
        <taxon>Bacillati</taxon>
        <taxon>Actinomycetota</taxon>
        <taxon>Actinomycetes</taxon>
        <taxon>Kitasatosporales</taxon>
        <taxon>Streptomycetaceae</taxon>
        <taxon>Streptomyces</taxon>
    </lineage>
</organism>
<dbReference type="InterPro" id="IPR001647">
    <property type="entry name" value="HTH_TetR"/>
</dbReference>
<keyword evidence="5" id="KW-1185">Reference proteome</keyword>
<name>A0ABU6CRN6_9ACTN</name>
<dbReference type="Pfam" id="PF00440">
    <property type="entry name" value="TetR_N"/>
    <property type="match status" value="1"/>
</dbReference>
<accession>A0ABU6CRN6</accession>
<dbReference type="SUPFAM" id="SSF46689">
    <property type="entry name" value="Homeodomain-like"/>
    <property type="match status" value="1"/>
</dbReference>
<gene>
    <name evidence="4" type="ORF">OKJ48_43550</name>
</gene>
<evidence type="ECO:0000256" key="1">
    <source>
        <dbReference type="ARBA" id="ARBA00023125"/>
    </source>
</evidence>
<dbReference type="RefSeq" id="WP_324776978.1">
    <property type="nucleotide sequence ID" value="NZ_BAAATS010000058.1"/>
</dbReference>
<dbReference type="InterPro" id="IPR009057">
    <property type="entry name" value="Homeodomain-like_sf"/>
</dbReference>
<dbReference type="Proteomes" id="UP001352223">
    <property type="component" value="Unassembled WGS sequence"/>
</dbReference>
<dbReference type="PROSITE" id="PS50977">
    <property type="entry name" value="HTH_TETR_2"/>
    <property type="match status" value="1"/>
</dbReference>